<dbReference type="EMBL" id="JACIJR010000005">
    <property type="protein sequence ID" value="MBB5729699.1"/>
    <property type="molecule type" value="Genomic_DNA"/>
</dbReference>
<name>A0A7W9BTK7_9SPHN</name>
<keyword evidence="3" id="KW-0808">Transferase</keyword>
<evidence type="ECO:0000259" key="1">
    <source>
        <dbReference type="Pfam" id="PF00534"/>
    </source>
</evidence>
<dbReference type="SUPFAM" id="SSF53756">
    <property type="entry name" value="UDP-Glycosyltransferase/glycogen phosphorylase"/>
    <property type="match status" value="1"/>
</dbReference>
<comment type="caution">
    <text evidence="3">The sequence shown here is derived from an EMBL/GenBank/DDBJ whole genome shotgun (WGS) entry which is preliminary data.</text>
</comment>
<dbReference type="InterPro" id="IPR028098">
    <property type="entry name" value="Glyco_trans_4-like_N"/>
</dbReference>
<evidence type="ECO:0000313" key="3">
    <source>
        <dbReference type="EMBL" id="MBB5729699.1"/>
    </source>
</evidence>
<dbReference type="AlphaFoldDB" id="A0A7W9BTK7"/>
<feature type="domain" description="Glycosyltransferase subfamily 4-like N-terminal" evidence="2">
    <location>
        <begin position="24"/>
        <end position="186"/>
    </location>
</feature>
<protein>
    <submittedName>
        <fullName evidence="3">Glycosyltransferase involved in cell wall biosynthesis</fullName>
    </submittedName>
</protein>
<gene>
    <name evidence="3" type="ORF">FHS99_002195</name>
</gene>
<reference evidence="3 4" key="1">
    <citation type="submission" date="2020-08" db="EMBL/GenBank/DDBJ databases">
        <title>Genomic Encyclopedia of Type Strains, Phase IV (KMG-IV): sequencing the most valuable type-strain genomes for metagenomic binning, comparative biology and taxonomic classification.</title>
        <authorList>
            <person name="Goeker M."/>
        </authorList>
    </citation>
    <scope>NUCLEOTIDE SEQUENCE [LARGE SCALE GENOMIC DNA]</scope>
    <source>
        <strain evidence="3 4">DSM 103336</strain>
    </source>
</reference>
<feature type="domain" description="Glycosyl transferase family 1" evidence="1">
    <location>
        <begin position="205"/>
        <end position="350"/>
    </location>
</feature>
<keyword evidence="4" id="KW-1185">Reference proteome</keyword>
<accession>A0A7W9BTK7</accession>
<dbReference type="InterPro" id="IPR001296">
    <property type="entry name" value="Glyco_trans_1"/>
</dbReference>
<evidence type="ECO:0000259" key="2">
    <source>
        <dbReference type="Pfam" id="PF13439"/>
    </source>
</evidence>
<proteinExistence type="predicted"/>
<sequence>MTDDELGPPGRIDIVFYTRQLHNGGVDRVVFNLAEEFQARGLVPLILVDLDNPYSPFRTLIPAGIAYRVLGARDPVTRMVKLVRFLRERRPRAMMCTSFGFPNLYAVVARRLAGIPLRLMLTEHCFPSVDRAAPRPWQARYWFFPLAHYLYPHADSIVAVSRGTANDLADVLRIDPGSIECIYNPIVSDALIAQSREAVDHPWFTASDVPVVIAVGRLEPQKNFAMLIRAFAQVRATRTVKLLILGDGQEREMLETLVRTLGLDEDVAMPGFAPNPHAYVAKAALLVLSSDFESLANVVIEAMAVGTPVIATDCPSGPAEALAGGRYGTLIPVGDSDRLATEMLRVLSERAPAAPPADGWLGQFTTAHAADRYLELLTPAAA</sequence>
<dbReference type="RefSeq" id="WP_184075210.1">
    <property type="nucleotide sequence ID" value="NZ_BMJP01000003.1"/>
</dbReference>
<dbReference type="PANTHER" id="PTHR12526">
    <property type="entry name" value="GLYCOSYLTRANSFERASE"/>
    <property type="match status" value="1"/>
</dbReference>
<dbReference type="GO" id="GO:0016757">
    <property type="term" value="F:glycosyltransferase activity"/>
    <property type="evidence" value="ECO:0007669"/>
    <property type="project" value="UniProtKB-ARBA"/>
</dbReference>
<dbReference type="Pfam" id="PF13439">
    <property type="entry name" value="Glyco_transf_4"/>
    <property type="match status" value="1"/>
</dbReference>
<dbReference type="PANTHER" id="PTHR12526:SF630">
    <property type="entry name" value="GLYCOSYLTRANSFERASE"/>
    <property type="match status" value="1"/>
</dbReference>
<organism evidence="3 4">
    <name type="scientific">Sphingomonas prati</name>
    <dbReference type="NCBI Taxonomy" id="1843237"/>
    <lineage>
        <taxon>Bacteria</taxon>
        <taxon>Pseudomonadati</taxon>
        <taxon>Pseudomonadota</taxon>
        <taxon>Alphaproteobacteria</taxon>
        <taxon>Sphingomonadales</taxon>
        <taxon>Sphingomonadaceae</taxon>
        <taxon>Sphingomonas</taxon>
    </lineage>
</organism>
<dbReference type="CDD" id="cd03811">
    <property type="entry name" value="GT4_GT28_WabH-like"/>
    <property type="match status" value="1"/>
</dbReference>
<dbReference type="Pfam" id="PF00534">
    <property type="entry name" value="Glycos_transf_1"/>
    <property type="match status" value="1"/>
</dbReference>
<evidence type="ECO:0000313" key="4">
    <source>
        <dbReference type="Proteomes" id="UP000546701"/>
    </source>
</evidence>
<dbReference type="Gene3D" id="3.40.50.2000">
    <property type="entry name" value="Glycogen Phosphorylase B"/>
    <property type="match status" value="2"/>
</dbReference>
<dbReference type="Proteomes" id="UP000546701">
    <property type="component" value="Unassembled WGS sequence"/>
</dbReference>